<sequence>MISLLVPINILHIFILVEKLKDEQNISIALGNRKQVIVNSITFEYFKENNFNPSSPSSSINSVKMKVLEPSTEASLDENARSQLLYDRYHQLAAIDIRKSQGLVLYKQEVEKIEVQKTIYYKRINQMRERLFGSLDDDQKVLSPIQVSQGDIKVTLGTENDQKNIDNAWEEYMKHEINGLVAKDAHTSSADEGQRKKLLKDIEILRGFGWAEESHGNISACDPESADSASDKMASHNIELENTKGKLRHTQEDNVSLVAAEAEKTREVKNALVSAQSMLIQANKRVALLEFTLNNKNHPMHDVLTFSFAISLRFFNLSTRHNNFGNFTPIPERGITDVGAIDRGSAAAHSGNVRAHAYMIIKDSNGLFKNCGEIFKAHYAVTHEEVFQSKFDKYSIDSKNTETANYRGSMVHCMSFSKLTHDSNGDNRFETLRKQCEVKYQSHLKNSASAAEAQKKFDSDGSVGGMVIEMKKISKHIAWLERKRIKAQFSKSDSYIDSDSD</sequence>
<proteinExistence type="predicted"/>
<dbReference type="AlphaFoldDB" id="G2YR71"/>
<name>G2YR71_BOTF4</name>
<dbReference type="Proteomes" id="UP000008177">
    <property type="component" value="Unplaced contigs"/>
</dbReference>
<accession>G2YR71</accession>
<reference evidence="2" key="1">
    <citation type="journal article" date="2011" name="PLoS Genet.">
        <title>Genomic analysis of the necrotrophic fungal pathogens Sclerotinia sclerotiorum and Botrytis cinerea.</title>
        <authorList>
            <person name="Amselem J."/>
            <person name="Cuomo C.A."/>
            <person name="van Kan J.A."/>
            <person name="Viaud M."/>
            <person name="Benito E.P."/>
            <person name="Couloux A."/>
            <person name="Coutinho P.M."/>
            <person name="de Vries R.P."/>
            <person name="Dyer P.S."/>
            <person name="Fillinger S."/>
            <person name="Fournier E."/>
            <person name="Gout L."/>
            <person name="Hahn M."/>
            <person name="Kohn L."/>
            <person name="Lapalu N."/>
            <person name="Plummer K.M."/>
            <person name="Pradier J.M."/>
            <person name="Quevillon E."/>
            <person name="Sharon A."/>
            <person name="Simon A."/>
            <person name="ten Have A."/>
            <person name="Tudzynski B."/>
            <person name="Tudzynski P."/>
            <person name="Wincker P."/>
            <person name="Andrew M."/>
            <person name="Anthouard V."/>
            <person name="Beever R.E."/>
            <person name="Beffa R."/>
            <person name="Benoit I."/>
            <person name="Bouzid O."/>
            <person name="Brault B."/>
            <person name="Chen Z."/>
            <person name="Choquer M."/>
            <person name="Collemare J."/>
            <person name="Cotton P."/>
            <person name="Danchin E.G."/>
            <person name="Da Silva C."/>
            <person name="Gautier A."/>
            <person name="Giraud C."/>
            <person name="Giraud T."/>
            <person name="Gonzalez C."/>
            <person name="Grossetete S."/>
            <person name="Guldener U."/>
            <person name="Henrissat B."/>
            <person name="Howlett B.J."/>
            <person name="Kodira C."/>
            <person name="Kretschmer M."/>
            <person name="Lappartient A."/>
            <person name="Leroch M."/>
            <person name="Levis C."/>
            <person name="Mauceli E."/>
            <person name="Neuveglise C."/>
            <person name="Oeser B."/>
            <person name="Pearson M."/>
            <person name="Poulain J."/>
            <person name="Poussereau N."/>
            <person name="Quesneville H."/>
            <person name="Rascle C."/>
            <person name="Schumacher J."/>
            <person name="Segurens B."/>
            <person name="Sexton A."/>
            <person name="Silva E."/>
            <person name="Sirven C."/>
            <person name="Soanes D.M."/>
            <person name="Talbot N.J."/>
            <person name="Templeton M."/>
            <person name="Yandava C."/>
            <person name="Yarden O."/>
            <person name="Zeng Q."/>
            <person name="Rollins J.A."/>
            <person name="Lebrun M.H."/>
            <person name="Dickman M."/>
        </authorList>
    </citation>
    <scope>NUCLEOTIDE SEQUENCE [LARGE SCALE GENOMIC DNA]</scope>
    <source>
        <strain evidence="2">T4</strain>
    </source>
</reference>
<evidence type="ECO:0000313" key="2">
    <source>
        <dbReference type="Proteomes" id="UP000008177"/>
    </source>
</evidence>
<organism evidence="1 2">
    <name type="scientific">Botryotinia fuckeliana (strain T4)</name>
    <name type="common">Noble rot fungus</name>
    <name type="synonym">Botrytis cinerea</name>
    <dbReference type="NCBI Taxonomy" id="999810"/>
    <lineage>
        <taxon>Eukaryota</taxon>
        <taxon>Fungi</taxon>
        <taxon>Dikarya</taxon>
        <taxon>Ascomycota</taxon>
        <taxon>Pezizomycotina</taxon>
        <taxon>Leotiomycetes</taxon>
        <taxon>Helotiales</taxon>
        <taxon>Sclerotiniaceae</taxon>
        <taxon>Botrytis</taxon>
    </lineage>
</organism>
<protein>
    <submittedName>
        <fullName evidence="1">Uncharacterized protein</fullName>
    </submittedName>
</protein>
<dbReference type="OrthoDB" id="3541736at2759"/>
<gene>
    <name evidence="1" type="ORF">BofuT4_P128190.1</name>
</gene>
<dbReference type="EMBL" id="FQ790350">
    <property type="protein sequence ID" value="CCD54119.1"/>
    <property type="molecule type" value="Genomic_DNA"/>
</dbReference>
<dbReference type="InParanoid" id="G2YR71"/>
<dbReference type="HOGENOM" id="CLU_626975_0_0_1"/>
<evidence type="ECO:0000313" key="1">
    <source>
        <dbReference type="EMBL" id="CCD54119.1"/>
    </source>
</evidence>